<evidence type="ECO:0000256" key="1">
    <source>
        <dbReference type="SAM" id="SignalP"/>
    </source>
</evidence>
<evidence type="ECO:0000313" key="4">
    <source>
        <dbReference type="Proteomes" id="UP000006056"/>
    </source>
</evidence>
<dbReference type="PANTHER" id="PTHR12147:SF26">
    <property type="entry name" value="PEPTIDASE M28 DOMAIN-CONTAINING PROTEIN"/>
    <property type="match status" value="1"/>
</dbReference>
<keyword evidence="4" id="KW-1185">Reference proteome</keyword>
<keyword evidence="3" id="KW-0645">Protease</keyword>
<dbReference type="EMBL" id="CP003379">
    <property type="protein sequence ID" value="AFL87699.1"/>
    <property type="molecule type" value="Genomic_DNA"/>
</dbReference>
<keyword evidence="3" id="KW-0031">Aminopeptidase</keyword>
<dbReference type="Pfam" id="PF04389">
    <property type="entry name" value="Peptidase_M28"/>
    <property type="match status" value="1"/>
</dbReference>
<dbReference type="eggNOG" id="COG2234">
    <property type="taxonomic scope" value="Bacteria"/>
</dbReference>
<dbReference type="GO" id="GO:0008235">
    <property type="term" value="F:metalloexopeptidase activity"/>
    <property type="evidence" value="ECO:0007669"/>
    <property type="project" value="InterPro"/>
</dbReference>
<feature type="chain" id="PRO_5003683990" evidence="1">
    <location>
        <begin position="21"/>
        <end position="538"/>
    </location>
</feature>
<reference evidence="3 4" key="1">
    <citation type="submission" date="2012-06" db="EMBL/GenBank/DDBJ databases">
        <title>Complete genome of Terriglobus roseus DSM 18391.</title>
        <authorList>
            <consortium name="US DOE Joint Genome Institute (JGI-PGF)"/>
            <person name="Lucas S."/>
            <person name="Copeland A."/>
            <person name="Lapidus A."/>
            <person name="Glavina del Rio T."/>
            <person name="Dalin E."/>
            <person name="Tice H."/>
            <person name="Bruce D."/>
            <person name="Goodwin L."/>
            <person name="Pitluck S."/>
            <person name="Peters L."/>
            <person name="Mikhailova N."/>
            <person name="Munk A.C.C."/>
            <person name="Kyrpides N."/>
            <person name="Mavromatis K."/>
            <person name="Ivanova N."/>
            <person name="Brettin T."/>
            <person name="Detter J.C."/>
            <person name="Han C."/>
            <person name="Larimer F."/>
            <person name="Land M."/>
            <person name="Hauser L."/>
            <person name="Markowitz V."/>
            <person name="Cheng J.-F."/>
            <person name="Hugenholtz P."/>
            <person name="Woyke T."/>
            <person name="Wu D."/>
            <person name="Brambilla E."/>
            <person name="Klenk H.-P."/>
            <person name="Eisen J.A."/>
        </authorList>
    </citation>
    <scope>NUCLEOTIDE SEQUENCE [LARGE SCALE GENOMIC DNA]</scope>
    <source>
        <strain evidence="4">DSM 18391 / NRRL B-41598 / KBS 63</strain>
    </source>
</reference>
<keyword evidence="3" id="KW-0378">Hydrolase</keyword>
<feature type="domain" description="Peptidase M28" evidence="2">
    <location>
        <begin position="296"/>
        <end position="513"/>
    </location>
</feature>
<protein>
    <submittedName>
        <fullName evidence="3">Putative aminopeptidase</fullName>
    </submittedName>
</protein>
<dbReference type="InterPro" id="IPR045175">
    <property type="entry name" value="M28_fam"/>
</dbReference>
<feature type="signal peptide" evidence="1">
    <location>
        <begin position="1"/>
        <end position="20"/>
    </location>
</feature>
<dbReference type="RefSeq" id="WP_014785268.1">
    <property type="nucleotide sequence ID" value="NC_018014.1"/>
</dbReference>
<dbReference type="PANTHER" id="PTHR12147">
    <property type="entry name" value="METALLOPEPTIDASE M28 FAMILY MEMBER"/>
    <property type="match status" value="1"/>
</dbReference>
<dbReference type="PATRIC" id="fig|926566.3.peg.1374"/>
<dbReference type="KEGG" id="trs:Terro_1390"/>
<dbReference type="GO" id="GO:0004177">
    <property type="term" value="F:aminopeptidase activity"/>
    <property type="evidence" value="ECO:0007669"/>
    <property type="project" value="UniProtKB-KW"/>
</dbReference>
<dbReference type="SUPFAM" id="SSF53187">
    <property type="entry name" value="Zn-dependent exopeptidases"/>
    <property type="match status" value="1"/>
</dbReference>
<evidence type="ECO:0000259" key="2">
    <source>
        <dbReference type="Pfam" id="PF04389"/>
    </source>
</evidence>
<dbReference type="HOGENOM" id="CLU_019932_2_1_0"/>
<gene>
    <name evidence="3" type="ordered locus">Terro_1390</name>
</gene>
<dbReference type="Proteomes" id="UP000006056">
    <property type="component" value="Chromosome"/>
</dbReference>
<evidence type="ECO:0000313" key="3">
    <source>
        <dbReference type="EMBL" id="AFL87699.1"/>
    </source>
</evidence>
<organism evidence="3 4">
    <name type="scientific">Terriglobus roseus (strain DSM 18391 / NRRL B-41598 / KBS 63)</name>
    <dbReference type="NCBI Taxonomy" id="926566"/>
    <lineage>
        <taxon>Bacteria</taxon>
        <taxon>Pseudomonadati</taxon>
        <taxon>Acidobacteriota</taxon>
        <taxon>Terriglobia</taxon>
        <taxon>Terriglobales</taxon>
        <taxon>Acidobacteriaceae</taxon>
        <taxon>Terriglobus</taxon>
    </lineage>
</organism>
<dbReference type="Gene3D" id="3.40.630.10">
    <property type="entry name" value="Zn peptidases"/>
    <property type="match status" value="2"/>
</dbReference>
<accession>I3ZEN1</accession>
<dbReference type="STRING" id="926566.Terro_1390"/>
<dbReference type="InterPro" id="IPR007484">
    <property type="entry name" value="Peptidase_M28"/>
</dbReference>
<keyword evidence="1" id="KW-0732">Signal</keyword>
<dbReference type="GO" id="GO:0006508">
    <property type="term" value="P:proteolysis"/>
    <property type="evidence" value="ECO:0007669"/>
    <property type="project" value="InterPro"/>
</dbReference>
<name>I3ZEN1_TERRK</name>
<proteinExistence type="predicted"/>
<dbReference type="AlphaFoldDB" id="I3ZEN1"/>
<sequence>MRRTAAALLVSLALTLTASAQIPLLSERKDWSAPAADWWSHVQYLADDKLQGRRTGTPGYDAAVAYVENQFKSIGLKPAGTDGYKQPIDFQPMILDMEKSSVVLKHEGASTPLNLGTDISLSPLMKSAAVDAPLAFIGYGLRIPAKHVNSYTDAEVKGKIVVFYNYAPENLLGPQRAYGRGNDQRWKALKAAGAVGMIYVAAPRPAAADAPPTHGPAPAPSALYFADPSLDSLPGVKLIATLSEAGAAKLFAGTGHTPAELTALAKAGQPLPSIALTATLSAVTTSIAGTPFRASNVVGMVEGSDSKLKKEYVVVSAHLDHLGVRGEGAGDHLYNGAMDNASGSASVIECARILMAQKTKPKRSILFITLAGEELGELGSSYFARKPTVPRQDIVADLNMDMYLPLFPLRYIEVQGMGESTLGNDARAAFQSNDIEVQFDKQPDENRFVRSDQVNFVKQGIPALAFKFGWTPDSPEMKTFNEWVKTRYHKPSDDLNQPIDKAAAAQFTVVLAQLTTRVANGPRPEWYPESSFALNATR</sequence>
<dbReference type="OrthoDB" id="9778250at2"/>